<accession>A0A3M0KRR6</accession>
<sequence>MCQVGGLYPEDLLRQNPMNKCEQCLKGQFATKVITYQAQYNCQLEIPDNGRVKPKLTAKRNGQTRDVPSIKEEPSASSGLTHDTSLEEEDPEVSLSASQCRLLGAPFKCLILPFGAKWPEKENT</sequence>
<protein>
    <submittedName>
        <fullName evidence="2">Uncharacterized protein</fullName>
    </submittedName>
</protein>
<name>A0A3M0KRR6_HIRRU</name>
<organism evidence="2 3">
    <name type="scientific">Hirundo rustica rustica</name>
    <dbReference type="NCBI Taxonomy" id="333673"/>
    <lineage>
        <taxon>Eukaryota</taxon>
        <taxon>Metazoa</taxon>
        <taxon>Chordata</taxon>
        <taxon>Craniata</taxon>
        <taxon>Vertebrata</taxon>
        <taxon>Euteleostomi</taxon>
        <taxon>Archelosauria</taxon>
        <taxon>Archosauria</taxon>
        <taxon>Dinosauria</taxon>
        <taxon>Saurischia</taxon>
        <taxon>Theropoda</taxon>
        <taxon>Coelurosauria</taxon>
        <taxon>Aves</taxon>
        <taxon>Neognathae</taxon>
        <taxon>Neoaves</taxon>
        <taxon>Telluraves</taxon>
        <taxon>Australaves</taxon>
        <taxon>Passeriformes</taxon>
        <taxon>Sylvioidea</taxon>
        <taxon>Hirundinidae</taxon>
        <taxon>Hirundo</taxon>
    </lineage>
</organism>
<dbReference type="EMBL" id="QRBI01000105">
    <property type="protein sequence ID" value="RMC14054.1"/>
    <property type="molecule type" value="Genomic_DNA"/>
</dbReference>
<reference evidence="2 3" key="1">
    <citation type="submission" date="2018-07" db="EMBL/GenBank/DDBJ databases">
        <title>A high quality draft genome assembly of the barn swallow (H. rustica rustica).</title>
        <authorList>
            <person name="Formenti G."/>
            <person name="Chiara M."/>
            <person name="Poveda L."/>
            <person name="Francoijs K.-J."/>
            <person name="Bonisoli-Alquati A."/>
            <person name="Canova L."/>
            <person name="Gianfranceschi L."/>
            <person name="Horner D.S."/>
            <person name="Saino N."/>
        </authorList>
    </citation>
    <scope>NUCLEOTIDE SEQUENCE [LARGE SCALE GENOMIC DNA]</scope>
    <source>
        <strain evidence="2">Chelidonia</strain>
        <tissue evidence="2">Blood</tissue>
    </source>
</reference>
<evidence type="ECO:0000313" key="2">
    <source>
        <dbReference type="EMBL" id="RMC14054.1"/>
    </source>
</evidence>
<gene>
    <name evidence="2" type="ORF">DUI87_09141</name>
</gene>
<proteinExistence type="predicted"/>
<dbReference type="Proteomes" id="UP000269221">
    <property type="component" value="Unassembled WGS sequence"/>
</dbReference>
<comment type="caution">
    <text evidence="2">The sequence shown here is derived from an EMBL/GenBank/DDBJ whole genome shotgun (WGS) entry which is preliminary data.</text>
</comment>
<evidence type="ECO:0000313" key="3">
    <source>
        <dbReference type="Proteomes" id="UP000269221"/>
    </source>
</evidence>
<dbReference type="AlphaFoldDB" id="A0A3M0KRR6"/>
<feature type="region of interest" description="Disordered" evidence="1">
    <location>
        <begin position="51"/>
        <end position="92"/>
    </location>
</feature>
<keyword evidence="3" id="KW-1185">Reference proteome</keyword>
<evidence type="ECO:0000256" key="1">
    <source>
        <dbReference type="SAM" id="MobiDB-lite"/>
    </source>
</evidence>